<feature type="compositionally biased region" description="Basic and acidic residues" evidence="1">
    <location>
        <begin position="135"/>
        <end position="149"/>
    </location>
</feature>
<proteinExistence type="predicted"/>
<feature type="region of interest" description="Disordered" evidence="1">
    <location>
        <begin position="119"/>
        <end position="149"/>
    </location>
</feature>
<protein>
    <submittedName>
        <fullName evidence="2">Uncharacterized protein</fullName>
    </submittedName>
</protein>
<evidence type="ECO:0000313" key="3">
    <source>
        <dbReference type="Proteomes" id="UP000017836"/>
    </source>
</evidence>
<dbReference type="HOGENOM" id="CLU_1549711_0_0_1"/>
<name>W1PHX3_AMBTC</name>
<keyword evidence="3" id="KW-1185">Reference proteome</keyword>
<dbReference type="Gramene" id="ERN07603">
    <property type="protein sequence ID" value="ERN07603"/>
    <property type="gene ID" value="AMTR_s00157p00063300"/>
</dbReference>
<organism evidence="2 3">
    <name type="scientific">Amborella trichopoda</name>
    <dbReference type="NCBI Taxonomy" id="13333"/>
    <lineage>
        <taxon>Eukaryota</taxon>
        <taxon>Viridiplantae</taxon>
        <taxon>Streptophyta</taxon>
        <taxon>Embryophyta</taxon>
        <taxon>Tracheophyta</taxon>
        <taxon>Spermatophyta</taxon>
        <taxon>Magnoliopsida</taxon>
        <taxon>Amborellales</taxon>
        <taxon>Amborellaceae</taxon>
        <taxon>Amborella</taxon>
    </lineage>
</organism>
<evidence type="ECO:0000256" key="1">
    <source>
        <dbReference type="SAM" id="MobiDB-lite"/>
    </source>
</evidence>
<accession>W1PHX3</accession>
<dbReference type="AlphaFoldDB" id="W1PHX3"/>
<sequence>MNRNLERCPTSSKSHISLKNTIDVTSSDAFTQRERSAEAPQIDIPFLKAIINNTSHGLWWRRSNHSVGTEHLVHVLGDWSSNPSNHGLSTRELASWLTSWLSQGDEQQSDEPTAALRVSVGPGPGSAAAAATARWTDRGDMRGDGRDGAHAVYCGAGKSRAADEPFRHKRAAS</sequence>
<reference evidence="3" key="1">
    <citation type="journal article" date="2013" name="Science">
        <title>The Amborella genome and the evolution of flowering plants.</title>
        <authorList>
            <consortium name="Amborella Genome Project"/>
        </authorList>
    </citation>
    <scope>NUCLEOTIDE SEQUENCE [LARGE SCALE GENOMIC DNA]</scope>
</reference>
<evidence type="ECO:0000313" key="2">
    <source>
        <dbReference type="EMBL" id="ERN07603.1"/>
    </source>
</evidence>
<dbReference type="EMBL" id="KI393724">
    <property type="protein sequence ID" value="ERN07603.1"/>
    <property type="molecule type" value="Genomic_DNA"/>
</dbReference>
<dbReference type="Proteomes" id="UP000017836">
    <property type="component" value="Unassembled WGS sequence"/>
</dbReference>
<gene>
    <name evidence="2" type="ORF">AMTR_s00157p00063300</name>
</gene>